<dbReference type="OrthoDB" id="7791714at2759"/>
<name>A0A1J1HQR8_9DIPT</name>
<reference evidence="2 3" key="1">
    <citation type="submission" date="2015-04" db="EMBL/GenBank/DDBJ databases">
        <authorList>
            <person name="Syromyatnikov M.Y."/>
            <person name="Popov V.N."/>
        </authorList>
    </citation>
    <scope>NUCLEOTIDE SEQUENCE [LARGE SCALE GENOMIC DNA]</scope>
</reference>
<feature type="region of interest" description="Disordered" evidence="1">
    <location>
        <begin position="436"/>
        <end position="543"/>
    </location>
</feature>
<gene>
    <name evidence="2" type="ORF">CLUMA_CG004030</name>
</gene>
<feature type="compositionally biased region" description="Polar residues" evidence="1">
    <location>
        <begin position="490"/>
        <end position="517"/>
    </location>
</feature>
<dbReference type="EMBL" id="CVRI01000018">
    <property type="protein sequence ID" value="CRK90315.1"/>
    <property type="molecule type" value="Genomic_DNA"/>
</dbReference>
<dbReference type="Proteomes" id="UP000183832">
    <property type="component" value="Unassembled WGS sequence"/>
</dbReference>
<accession>A0A1J1HQR8</accession>
<evidence type="ECO:0000313" key="3">
    <source>
        <dbReference type="Proteomes" id="UP000183832"/>
    </source>
</evidence>
<organism evidence="2 3">
    <name type="scientific">Clunio marinus</name>
    <dbReference type="NCBI Taxonomy" id="568069"/>
    <lineage>
        <taxon>Eukaryota</taxon>
        <taxon>Metazoa</taxon>
        <taxon>Ecdysozoa</taxon>
        <taxon>Arthropoda</taxon>
        <taxon>Hexapoda</taxon>
        <taxon>Insecta</taxon>
        <taxon>Pterygota</taxon>
        <taxon>Neoptera</taxon>
        <taxon>Endopterygota</taxon>
        <taxon>Diptera</taxon>
        <taxon>Nematocera</taxon>
        <taxon>Chironomoidea</taxon>
        <taxon>Chironomidae</taxon>
        <taxon>Clunio</taxon>
    </lineage>
</organism>
<dbReference type="STRING" id="568069.A0A1J1HQR8"/>
<feature type="compositionally biased region" description="Low complexity" evidence="1">
    <location>
        <begin position="518"/>
        <end position="538"/>
    </location>
</feature>
<feature type="compositionally biased region" description="Pro residues" evidence="1">
    <location>
        <begin position="274"/>
        <end position="284"/>
    </location>
</feature>
<feature type="compositionally biased region" description="Polar residues" evidence="1">
    <location>
        <begin position="177"/>
        <end position="198"/>
    </location>
</feature>
<feature type="region of interest" description="Disordered" evidence="1">
    <location>
        <begin position="238"/>
        <end position="257"/>
    </location>
</feature>
<feature type="region of interest" description="Disordered" evidence="1">
    <location>
        <begin position="269"/>
        <end position="295"/>
    </location>
</feature>
<keyword evidence="3" id="KW-1185">Reference proteome</keyword>
<evidence type="ECO:0000256" key="1">
    <source>
        <dbReference type="SAM" id="MobiDB-lite"/>
    </source>
</evidence>
<feature type="region of interest" description="Disordered" evidence="1">
    <location>
        <begin position="687"/>
        <end position="754"/>
    </location>
</feature>
<feature type="compositionally biased region" description="Polar residues" evidence="1">
    <location>
        <begin position="456"/>
        <end position="473"/>
    </location>
</feature>
<feature type="region of interest" description="Disordered" evidence="1">
    <location>
        <begin position="170"/>
        <end position="205"/>
    </location>
</feature>
<feature type="region of interest" description="Disordered" evidence="1">
    <location>
        <begin position="1"/>
        <end position="79"/>
    </location>
</feature>
<feature type="compositionally biased region" description="Basic and acidic residues" evidence="1">
    <location>
        <begin position="719"/>
        <end position="730"/>
    </location>
</feature>
<proteinExistence type="predicted"/>
<feature type="compositionally biased region" description="Basic and acidic residues" evidence="1">
    <location>
        <begin position="1"/>
        <end position="11"/>
    </location>
</feature>
<dbReference type="AlphaFoldDB" id="A0A1J1HQR8"/>
<evidence type="ECO:0000313" key="2">
    <source>
        <dbReference type="EMBL" id="CRK90315.1"/>
    </source>
</evidence>
<feature type="compositionally biased region" description="Polar residues" evidence="1">
    <location>
        <begin position="687"/>
        <end position="697"/>
    </location>
</feature>
<protein>
    <submittedName>
        <fullName evidence="2">CLUMA_CG004030, isoform A</fullName>
    </submittedName>
</protein>
<sequence length="843" mass="96728">MLESHPRETFSERSSSSVRDRYSNDPAFTDDIRHLALPTRRNSGPESEALKMFGKKKSKSNSKEEYSSHYSLRLERRKKSTQANNYSAEYLCKNSSSSESLDNIISSYKLKGRKGCSLDRNIQSFDVEQKPQSKPKRSSWFLRSREKKSEKFLKRSSLDFTVTYDTKQVEKPRSKAKTIQRQNAADYTGDSSTTTPQEEIQEPKKSVLSKFQIGKRFLKGEIGIRSFNYYLLKEGLKKNQSKQKQDSNTTKPRLKSKSEENIYEEIYFYQDQPTPKPRTPPALPPFNKQSSMPLIKPKKPLSDDGNCMSCEICLQEAQQGQNQQQQPHTLCDKLNCDKCVESRKLMTGSLSGSEGYAQVQSKLDKQSIYDFFQQQQQQSQKQHSQNVLQFQSYNPNNPNVYKIETTPVAFEYMPIEEQIYQLELNQLFARAQQQQTFKGDGKVMPKSSSSSDSIRGPNQLNYRQPHQQQSNEFYTRPNYLYSNDDKQGNKDQNSSSILYKTDSSNSIRSENSLNKIYNSKNSSQKSNQSNKSRNSNNNHNRDETLIRQDMSDSSLDFDDTNINNMNNINNNRMMKSHHNGNQQSNDYQAQQIFDQKSNRYAEDFIKHVSNVKRRSQNTTNEGNNVLINNTQQLITSASIYEVPRRNPKRLEADSLRSENDEIKLNVESFSDDLIIKESDKMLMQNENQKTNQTTKPTGTVPKLSSSISSNDSKKKKKTDQKLEKESKQNDVDADENLVKGKAPQADESFSTDKKILSHETLSSEVKVTDMPMNDNNKTFPDDSLSKIEQLKNVAVYDDDDDVFLEDSKCKDESATQRDNNENKTVSTHALMSLLSTNINSGIS</sequence>